<reference evidence="1" key="1">
    <citation type="submission" date="2020-05" db="EMBL/GenBank/DDBJ databases">
        <title>Large-scale comparative analyses of tick genomes elucidate their genetic diversity and vector capacities.</title>
        <authorList>
            <person name="Jia N."/>
            <person name="Wang J."/>
            <person name="Shi W."/>
            <person name="Du L."/>
            <person name="Sun Y."/>
            <person name="Zhan W."/>
            <person name="Jiang J."/>
            <person name="Wang Q."/>
            <person name="Zhang B."/>
            <person name="Ji P."/>
            <person name="Sakyi L.B."/>
            <person name="Cui X."/>
            <person name="Yuan T."/>
            <person name="Jiang B."/>
            <person name="Yang W."/>
            <person name="Lam T.T.-Y."/>
            <person name="Chang Q."/>
            <person name="Ding S."/>
            <person name="Wang X."/>
            <person name="Zhu J."/>
            <person name="Ruan X."/>
            <person name="Zhao L."/>
            <person name="Wei J."/>
            <person name="Que T."/>
            <person name="Du C."/>
            <person name="Cheng J."/>
            <person name="Dai P."/>
            <person name="Han X."/>
            <person name="Huang E."/>
            <person name="Gao Y."/>
            <person name="Liu J."/>
            <person name="Shao H."/>
            <person name="Ye R."/>
            <person name="Li L."/>
            <person name="Wei W."/>
            <person name="Wang X."/>
            <person name="Wang C."/>
            <person name="Yang T."/>
            <person name="Huo Q."/>
            <person name="Li W."/>
            <person name="Guo W."/>
            <person name="Chen H."/>
            <person name="Zhou L."/>
            <person name="Ni X."/>
            <person name="Tian J."/>
            <person name="Zhou Y."/>
            <person name="Sheng Y."/>
            <person name="Liu T."/>
            <person name="Pan Y."/>
            <person name="Xia L."/>
            <person name="Li J."/>
            <person name="Zhao F."/>
            <person name="Cao W."/>
        </authorList>
    </citation>
    <scope>NUCLEOTIDE SEQUENCE</scope>
    <source>
        <strain evidence="1">Dsil-2018</strain>
    </source>
</reference>
<gene>
    <name evidence="1" type="ORF">HPB49_020817</name>
</gene>
<protein>
    <submittedName>
        <fullName evidence="1">Uncharacterized protein</fullName>
    </submittedName>
</protein>
<name>A0ACB8CB10_DERSI</name>
<sequence>MGNDHSRPRSEARSRRTPSRSTSHELHEGRRKARVDRQRRQFKGDPYVTYVDVAAYPAGGLFAVAAVNARGNSLTLAASLRAETPAVAETKAAALVIKQHDRVGREVHFVTESQQACRNFTNGRTPLLAAQILGPRLQEYHRITWTPGYAGL</sequence>
<proteinExistence type="predicted"/>
<accession>A0ACB8CB10</accession>
<keyword evidence="2" id="KW-1185">Reference proteome</keyword>
<dbReference type="EMBL" id="CM023477">
    <property type="protein sequence ID" value="KAH7938143.1"/>
    <property type="molecule type" value="Genomic_DNA"/>
</dbReference>
<comment type="caution">
    <text evidence="1">The sequence shown here is derived from an EMBL/GenBank/DDBJ whole genome shotgun (WGS) entry which is preliminary data.</text>
</comment>
<evidence type="ECO:0000313" key="2">
    <source>
        <dbReference type="Proteomes" id="UP000821865"/>
    </source>
</evidence>
<dbReference type="Proteomes" id="UP000821865">
    <property type="component" value="Chromosome 8"/>
</dbReference>
<organism evidence="1 2">
    <name type="scientific">Dermacentor silvarum</name>
    <name type="common">Tick</name>
    <dbReference type="NCBI Taxonomy" id="543639"/>
    <lineage>
        <taxon>Eukaryota</taxon>
        <taxon>Metazoa</taxon>
        <taxon>Ecdysozoa</taxon>
        <taxon>Arthropoda</taxon>
        <taxon>Chelicerata</taxon>
        <taxon>Arachnida</taxon>
        <taxon>Acari</taxon>
        <taxon>Parasitiformes</taxon>
        <taxon>Ixodida</taxon>
        <taxon>Ixodoidea</taxon>
        <taxon>Ixodidae</taxon>
        <taxon>Rhipicephalinae</taxon>
        <taxon>Dermacentor</taxon>
    </lineage>
</organism>
<evidence type="ECO:0000313" key="1">
    <source>
        <dbReference type="EMBL" id="KAH7938143.1"/>
    </source>
</evidence>